<name>A0ABU5QTR0_9BACT</name>
<accession>A0ABU5QTR0</accession>
<dbReference type="Proteomes" id="UP001304671">
    <property type="component" value="Unassembled WGS sequence"/>
</dbReference>
<protein>
    <recommendedName>
        <fullName evidence="3">Addiction module component</fullName>
    </recommendedName>
</protein>
<evidence type="ECO:0000313" key="1">
    <source>
        <dbReference type="EMBL" id="MEA5260095.1"/>
    </source>
</evidence>
<evidence type="ECO:0008006" key="3">
    <source>
        <dbReference type="Google" id="ProtNLM"/>
    </source>
</evidence>
<keyword evidence="2" id="KW-1185">Reference proteome</keyword>
<sequence>MRLQMIQDGKGKTTGVYIPINEWKELKKQYRDLEALEYQEPTKEQVLQELKEAVLELKLVEQGKLKARPAKDLLNEL</sequence>
<organism evidence="1 2">
    <name type="scientific">Arcicella aquatica</name>
    <dbReference type="NCBI Taxonomy" id="217141"/>
    <lineage>
        <taxon>Bacteria</taxon>
        <taxon>Pseudomonadati</taxon>
        <taxon>Bacteroidota</taxon>
        <taxon>Cytophagia</taxon>
        <taxon>Cytophagales</taxon>
        <taxon>Flectobacillaceae</taxon>
        <taxon>Arcicella</taxon>
    </lineage>
</organism>
<comment type="caution">
    <text evidence="1">The sequence shown here is derived from an EMBL/GenBank/DDBJ whole genome shotgun (WGS) entry which is preliminary data.</text>
</comment>
<reference evidence="1 2" key="1">
    <citation type="submission" date="2023-12" db="EMBL/GenBank/DDBJ databases">
        <title>Novel species of the genus Arcicella isolated from rivers.</title>
        <authorList>
            <person name="Lu H."/>
        </authorList>
    </citation>
    <scope>NUCLEOTIDE SEQUENCE [LARGE SCALE GENOMIC DNA]</scope>
    <source>
        <strain evidence="1 2">LMG 21963</strain>
    </source>
</reference>
<proteinExistence type="predicted"/>
<gene>
    <name evidence="1" type="ORF">VB264_20020</name>
</gene>
<dbReference type="RefSeq" id="WP_323252295.1">
    <property type="nucleotide sequence ID" value="NZ_JAYFUL010000044.1"/>
</dbReference>
<dbReference type="EMBL" id="JAYFUL010000044">
    <property type="protein sequence ID" value="MEA5260095.1"/>
    <property type="molecule type" value="Genomic_DNA"/>
</dbReference>
<evidence type="ECO:0000313" key="2">
    <source>
        <dbReference type="Proteomes" id="UP001304671"/>
    </source>
</evidence>